<dbReference type="SUPFAM" id="SSF58104">
    <property type="entry name" value="Methyl-accepting chemotaxis protein (MCP) signaling domain"/>
    <property type="match status" value="1"/>
</dbReference>
<evidence type="ECO:0000256" key="4">
    <source>
        <dbReference type="ARBA" id="ARBA00023136"/>
    </source>
</evidence>
<dbReference type="PANTHER" id="PTHR32089:SF119">
    <property type="entry name" value="METHYL-ACCEPTING CHEMOTAXIS PROTEIN CTPL"/>
    <property type="match status" value="1"/>
</dbReference>
<feature type="transmembrane region" description="Helical" evidence="8">
    <location>
        <begin position="36"/>
        <end position="55"/>
    </location>
</feature>
<keyword evidence="11" id="KW-1185">Reference proteome</keyword>
<dbReference type="EMBL" id="RIZG01000014">
    <property type="protein sequence ID" value="RNF47911.1"/>
    <property type="molecule type" value="Genomic_DNA"/>
</dbReference>
<dbReference type="InterPro" id="IPR004090">
    <property type="entry name" value="Chemotax_Me-accpt_rcpt"/>
</dbReference>
<dbReference type="PRINTS" id="PR00260">
    <property type="entry name" value="CHEMTRNSDUCR"/>
</dbReference>
<keyword evidence="3 8" id="KW-1133">Transmembrane helix</keyword>
<evidence type="ECO:0000256" key="1">
    <source>
        <dbReference type="ARBA" id="ARBA00004141"/>
    </source>
</evidence>
<evidence type="ECO:0000256" key="3">
    <source>
        <dbReference type="ARBA" id="ARBA00022989"/>
    </source>
</evidence>
<evidence type="ECO:0000256" key="6">
    <source>
        <dbReference type="ARBA" id="ARBA00029447"/>
    </source>
</evidence>
<comment type="similarity">
    <text evidence="6">Belongs to the methyl-accepting chemotaxis (MCP) protein family.</text>
</comment>
<keyword evidence="4 8" id="KW-0472">Membrane</keyword>
<feature type="transmembrane region" description="Helical" evidence="8">
    <location>
        <begin position="109"/>
        <end position="126"/>
    </location>
</feature>
<evidence type="ECO:0000313" key="11">
    <source>
        <dbReference type="Proteomes" id="UP000280507"/>
    </source>
</evidence>
<dbReference type="Gene3D" id="1.10.287.950">
    <property type="entry name" value="Methyl-accepting chemotaxis protein"/>
    <property type="match status" value="1"/>
</dbReference>
<keyword evidence="5 7" id="KW-0807">Transducer</keyword>
<accession>A0A3M8PXB5</accession>
<evidence type="ECO:0000256" key="2">
    <source>
        <dbReference type="ARBA" id="ARBA00022692"/>
    </source>
</evidence>
<dbReference type="OrthoDB" id="2489132at2"/>
<dbReference type="Pfam" id="PF00015">
    <property type="entry name" value="MCPsignal"/>
    <property type="match status" value="1"/>
</dbReference>
<dbReference type="GO" id="GO:0006935">
    <property type="term" value="P:chemotaxis"/>
    <property type="evidence" value="ECO:0007669"/>
    <property type="project" value="InterPro"/>
</dbReference>
<dbReference type="GO" id="GO:0004888">
    <property type="term" value="F:transmembrane signaling receptor activity"/>
    <property type="evidence" value="ECO:0007669"/>
    <property type="project" value="InterPro"/>
</dbReference>
<dbReference type="RefSeq" id="WP_123096798.1">
    <property type="nucleotide sequence ID" value="NZ_RIZG01000014.1"/>
</dbReference>
<dbReference type="PANTHER" id="PTHR32089">
    <property type="entry name" value="METHYL-ACCEPTING CHEMOTAXIS PROTEIN MCPB"/>
    <property type="match status" value="1"/>
</dbReference>
<feature type="transmembrane region" description="Helical" evidence="8">
    <location>
        <begin position="147"/>
        <end position="168"/>
    </location>
</feature>
<comment type="subcellular location">
    <subcellularLocation>
        <location evidence="1">Membrane</location>
        <topology evidence="1">Multi-pass membrane protein</topology>
    </subcellularLocation>
</comment>
<evidence type="ECO:0000256" key="7">
    <source>
        <dbReference type="PROSITE-ProRule" id="PRU00284"/>
    </source>
</evidence>
<dbReference type="InterPro" id="IPR004089">
    <property type="entry name" value="MCPsignal_dom"/>
</dbReference>
<protein>
    <submittedName>
        <fullName evidence="10">Methyl-accepting chemotaxis protein</fullName>
    </submittedName>
</protein>
<sequence length="499" mass="54311">MSTSSESTKKNDLFIYRFLLLQIPILLISGSVGEGLLVFTLISSAVLFVATQVSYSLFKGTTVFSVLAGIYMMLFSSALIQSQLGMVEMHFHIFASIVVFLVYQDWKPIIAALLTTAVYHIGFMFLQMQGAHLGDMPIIVIAGSHTVWLTIVHCTFAIAQSGLLIYMASLMKSESSANIKIATAIERISNNNDLSVRLENPRSSAEQSFNSLLDKLVGVFTDYQQIANKLVSTSRQVNTISEEATERVVYGNALAQNAAELTGDVSQSMQSVTQRSGESAELITDLEKGILSDSNQTLAIMDDMQLLSKNTLAASESLSSLTADVDSITKLLSSIRSISEQTNLLALNAAIEAARAGETGRGFAVVADEVRTLAQRSSDSTDEIEKVLVNLNTSVKRTVDSMESSKQTTSTSVQHAQTISSALLERSKAVGNVAKASKTIAKETLEQEKVIRLINEKISENEQSIKTLSNLMMNLQQSSEEIAEVSKTYEAKAYLFKTV</sequence>
<evidence type="ECO:0000256" key="8">
    <source>
        <dbReference type="SAM" id="Phobius"/>
    </source>
</evidence>
<dbReference type="GO" id="GO:0016020">
    <property type="term" value="C:membrane"/>
    <property type="evidence" value="ECO:0007669"/>
    <property type="project" value="UniProtKB-SubCell"/>
</dbReference>
<proteinExistence type="inferred from homology"/>
<dbReference type="SMART" id="SM00283">
    <property type="entry name" value="MA"/>
    <property type="match status" value="1"/>
</dbReference>
<feature type="transmembrane region" description="Helical" evidence="8">
    <location>
        <begin position="61"/>
        <end position="80"/>
    </location>
</feature>
<gene>
    <name evidence="10" type="ORF">EBI00_15285</name>
</gene>
<dbReference type="GO" id="GO:0007165">
    <property type="term" value="P:signal transduction"/>
    <property type="evidence" value="ECO:0007669"/>
    <property type="project" value="UniProtKB-KW"/>
</dbReference>
<evidence type="ECO:0000259" key="9">
    <source>
        <dbReference type="PROSITE" id="PS50111"/>
    </source>
</evidence>
<dbReference type="Proteomes" id="UP000280507">
    <property type="component" value="Unassembled WGS sequence"/>
</dbReference>
<reference evidence="10 11" key="1">
    <citation type="journal article" date="2012" name="Int. J. Syst. Evol. Microbiol.">
        <title>Marinomonas hwangdonensis sp. nov., isolated from seawater.</title>
        <authorList>
            <person name="Jung Y.T."/>
            <person name="Oh T.K."/>
            <person name="Yoon J.H."/>
        </authorList>
    </citation>
    <scope>NUCLEOTIDE SEQUENCE [LARGE SCALE GENOMIC DNA]</scope>
    <source>
        <strain evidence="10 11">HDW-15</strain>
    </source>
</reference>
<dbReference type="PROSITE" id="PS50111">
    <property type="entry name" value="CHEMOTAXIS_TRANSDUC_2"/>
    <property type="match status" value="1"/>
</dbReference>
<evidence type="ECO:0000313" key="10">
    <source>
        <dbReference type="EMBL" id="RNF47911.1"/>
    </source>
</evidence>
<comment type="caution">
    <text evidence="10">The sequence shown here is derived from an EMBL/GenBank/DDBJ whole genome shotgun (WGS) entry which is preliminary data.</text>
</comment>
<name>A0A3M8PXB5_9GAMM</name>
<feature type="domain" description="Methyl-accepting transducer" evidence="9">
    <location>
        <begin position="226"/>
        <end position="462"/>
    </location>
</feature>
<feature type="transmembrane region" description="Helical" evidence="8">
    <location>
        <begin position="13"/>
        <end position="29"/>
    </location>
</feature>
<evidence type="ECO:0000256" key="5">
    <source>
        <dbReference type="ARBA" id="ARBA00023224"/>
    </source>
</evidence>
<organism evidence="10 11">
    <name type="scientific">Marinomonas hwangdonensis</name>
    <dbReference type="NCBI Taxonomy" id="1053647"/>
    <lineage>
        <taxon>Bacteria</taxon>
        <taxon>Pseudomonadati</taxon>
        <taxon>Pseudomonadota</taxon>
        <taxon>Gammaproteobacteria</taxon>
        <taxon>Oceanospirillales</taxon>
        <taxon>Oceanospirillaceae</taxon>
        <taxon>Marinomonas</taxon>
    </lineage>
</organism>
<dbReference type="AlphaFoldDB" id="A0A3M8PXB5"/>
<keyword evidence="2 8" id="KW-0812">Transmembrane</keyword>